<dbReference type="EMBL" id="NWTK01000003">
    <property type="protein sequence ID" value="PKR55139.1"/>
    <property type="molecule type" value="Genomic_DNA"/>
</dbReference>
<protein>
    <submittedName>
        <fullName evidence="1">Uncharacterized protein</fullName>
    </submittedName>
</protein>
<sequence>MCGLAFEAVFNGLCARLQEGKRKTSILDVKILFWALPGRAGKRLGRLEGGHRDGSGYVLCAPAGSALVLWSDWAGYGLH</sequence>
<reference evidence="1 2" key="1">
    <citation type="submission" date="2017-09" db="EMBL/GenBank/DDBJ databases">
        <title>Biodiversity and function of Thalassospira species in the particle-attached aromatic-hydrocarbon-degrading consortia from the surface seawater of the South China Sea.</title>
        <authorList>
            <person name="Dong C."/>
            <person name="Liu R."/>
            <person name="Shao Z."/>
        </authorList>
    </citation>
    <scope>NUCLEOTIDE SEQUENCE [LARGE SCALE GENOMIC DNA]</scope>
    <source>
        <strain evidence="1 2">CSC1P2</strain>
    </source>
</reference>
<comment type="caution">
    <text evidence="1">The sequence shown here is derived from an EMBL/GenBank/DDBJ whole genome shotgun (WGS) entry which is preliminary data.</text>
</comment>
<organism evidence="1 2">
    <name type="scientific">Thalassospira marina</name>
    <dbReference type="NCBI Taxonomy" id="2048283"/>
    <lineage>
        <taxon>Bacteria</taxon>
        <taxon>Pseudomonadati</taxon>
        <taxon>Pseudomonadota</taxon>
        <taxon>Alphaproteobacteria</taxon>
        <taxon>Rhodospirillales</taxon>
        <taxon>Thalassospiraceae</taxon>
        <taxon>Thalassospira</taxon>
    </lineage>
</organism>
<dbReference type="AlphaFoldDB" id="A0A2N3KX37"/>
<evidence type="ECO:0000313" key="2">
    <source>
        <dbReference type="Proteomes" id="UP000233597"/>
    </source>
</evidence>
<gene>
    <name evidence="1" type="ORF">COO20_07110</name>
</gene>
<evidence type="ECO:0000313" key="1">
    <source>
        <dbReference type="EMBL" id="PKR55139.1"/>
    </source>
</evidence>
<name>A0A2N3KX37_9PROT</name>
<accession>A0A2N3KX37</accession>
<dbReference type="Proteomes" id="UP000233597">
    <property type="component" value="Unassembled WGS sequence"/>
</dbReference>
<proteinExistence type="predicted"/>